<dbReference type="GO" id="GO:0031965">
    <property type="term" value="C:nuclear membrane"/>
    <property type="evidence" value="ECO:0007669"/>
    <property type="project" value="UniProtKB-SubCell"/>
</dbReference>
<keyword evidence="5" id="KW-0812">Transmembrane</keyword>
<evidence type="ECO:0000256" key="5">
    <source>
        <dbReference type="ARBA" id="ARBA00022692"/>
    </source>
</evidence>
<dbReference type="InterPro" id="IPR007292">
    <property type="entry name" value="Nuclear_fusion_Kar5"/>
</dbReference>
<proteinExistence type="inferred from homology"/>
<evidence type="ECO:0000256" key="3">
    <source>
        <dbReference type="ARBA" id="ARBA00021601"/>
    </source>
</evidence>
<evidence type="ECO:0000256" key="11">
    <source>
        <dbReference type="ARBA" id="ARBA00023242"/>
    </source>
</evidence>
<evidence type="ECO:0000256" key="6">
    <source>
        <dbReference type="ARBA" id="ARBA00022729"/>
    </source>
</evidence>
<dbReference type="PANTHER" id="PTHR28012:SF1">
    <property type="entry name" value="NUCLEAR FUSION PROTEIN KAR5"/>
    <property type="match status" value="1"/>
</dbReference>
<dbReference type="PANTHER" id="PTHR28012">
    <property type="entry name" value="NUCLEAR FUSION PROTEIN KAR5"/>
    <property type="match status" value="1"/>
</dbReference>
<keyword evidence="15" id="KW-1185">Reference proteome</keyword>
<evidence type="ECO:0000256" key="1">
    <source>
        <dbReference type="ARBA" id="ARBA00003389"/>
    </source>
</evidence>
<evidence type="ECO:0000256" key="2">
    <source>
        <dbReference type="ARBA" id="ARBA00010473"/>
    </source>
</evidence>
<evidence type="ECO:0000313" key="14">
    <source>
        <dbReference type="EMBL" id="ODV81784.1"/>
    </source>
</evidence>
<keyword evidence="9" id="KW-0472">Membrane</keyword>
<comment type="subcellular location">
    <subcellularLocation>
        <location evidence="13">Endoplasmic reticulum membrane</location>
    </subcellularLocation>
    <subcellularLocation>
        <location evidence="13">Nucleus membrane</location>
    </subcellularLocation>
</comment>
<keyword evidence="11 13" id="KW-0539">Nucleus</keyword>
<keyword evidence="7 13" id="KW-0256">Endoplasmic reticulum</keyword>
<dbReference type="Pfam" id="PF04163">
    <property type="entry name" value="Tht1"/>
    <property type="match status" value="1"/>
</dbReference>
<accession>A0A1E4SQJ6</accession>
<evidence type="ECO:0000256" key="4">
    <source>
        <dbReference type="ARBA" id="ARBA00022459"/>
    </source>
</evidence>
<dbReference type="GeneID" id="30983225"/>
<dbReference type="RefSeq" id="XP_020066906.1">
    <property type="nucleotide sequence ID" value="XM_020209089.1"/>
</dbReference>
<protein>
    <recommendedName>
        <fullName evidence="3">Nuclear fusion protein KAR5</fullName>
    </recommendedName>
    <alternativeName>
        <fullName evidence="12">Karyogamy protein 5</fullName>
    </alternativeName>
</protein>
<comment type="similarity">
    <text evidence="2 13">Belongs to the KAR5 family.</text>
</comment>
<dbReference type="OrthoDB" id="5311848at2759"/>
<dbReference type="AlphaFoldDB" id="A0A1E4SQJ6"/>
<evidence type="ECO:0000256" key="8">
    <source>
        <dbReference type="ARBA" id="ARBA00022989"/>
    </source>
</evidence>
<dbReference type="GO" id="GO:0048288">
    <property type="term" value="P:nuclear membrane fusion involved in karyogamy"/>
    <property type="evidence" value="ECO:0007669"/>
    <property type="project" value="UniProtKB-UniRule"/>
</dbReference>
<sequence>MLLLLLFIQLTIAIKLLDSSVASVCVQKSLQPILPACLSQGIESLDPNLRKILAIKLALCEFQNAGILYPSACNHLDEELELCIENLEKSPQYWTTFSGYYREIQTICYEESLPYQKDHVISLFNNIT</sequence>
<gene>
    <name evidence="14" type="ORF">CANTADRAFT_44308</name>
</gene>
<name>A0A1E4SQJ6_9ASCO</name>
<evidence type="ECO:0000256" key="12">
    <source>
        <dbReference type="ARBA" id="ARBA00031468"/>
    </source>
</evidence>
<evidence type="ECO:0000256" key="10">
    <source>
        <dbReference type="ARBA" id="ARBA00023180"/>
    </source>
</evidence>
<reference evidence="15" key="1">
    <citation type="submission" date="2016-05" db="EMBL/GenBank/DDBJ databases">
        <title>Comparative genomics of biotechnologically important yeasts.</title>
        <authorList>
            <consortium name="DOE Joint Genome Institute"/>
            <person name="Riley R."/>
            <person name="Haridas S."/>
            <person name="Wolfe K.H."/>
            <person name="Lopes M.R."/>
            <person name="Hittinger C.T."/>
            <person name="Goker M."/>
            <person name="Salamov A."/>
            <person name="Wisecaver J."/>
            <person name="Long T.M."/>
            <person name="Aerts A.L."/>
            <person name="Barry K."/>
            <person name="Choi C."/>
            <person name="Clum A."/>
            <person name="Coughlan A.Y."/>
            <person name="Deshpande S."/>
            <person name="Douglass A.P."/>
            <person name="Hanson S.J."/>
            <person name="Klenk H.-P."/>
            <person name="Labutti K."/>
            <person name="Lapidus A."/>
            <person name="Lindquist E."/>
            <person name="Lipzen A."/>
            <person name="Meier-Kolthoff J.P."/>
            <person name="Ohm R.A."/>
            <person name="Otillar R.P."/>
            <person name="Pangilinan J."/>
            <person name="Peng Y."/>
            <person name="Rokas A."/>
            <person name="Rosa C.A."/>
            <person name="Scheuner C."/>
            <person name="Sibirny A.A."/>
            <person name="Slot J.C."/>
            <person name="Stielow J.B."/>
            <person name="Sun H."/>
            <person name="Kurtzman C.P."/>
            <person name="Blackwell M."/>
            <person name="Grigoriev I.V."/>
            <person name="Jeffries T.W."/>
        </authorList>
    </citation>
    <scope>NUCLEOTIDE SEQUENCE [LARGE SCALE GENOMIC DNA]</scope>
    <source>
        <strain evidence="15">NRRL Y-17324</strain>
    </source>
</reference>
<dbReference type="GO" id="GO:0000742">
    <property type="term" value="P:karyogamy involved in conjugation with cellular fusion"/>
    <property type="evidence" value="ECO:0007669"/>
    <property type="project" value="UniProtKB-UniRule"/>
</dbReference>
<evidence type="ECO:0000256" key="13">
    <source>
        <dbReference type="RuleBase" id="RU368082"/>
    </source>
</evidence>
<dbReference type="EMBL" id="KV453909">
    <property type="protein sequence ID" value="ODV81784.1"/>
    <property type="molecule type" value="Genomic_DNA"/>
</dbReference>
<keyword evidence="4 13" id="KW-0415">Karyogamy</keyword>
<keyword evidence="6 13" id="KW-0732">Signal</keyword>
<organism evidence="14 15">
    <name type="scientific">Suhomyces tanzawaensis NRRL Y-17324</name>
    <dbReference type="NCBI Taxonomy" id="984487"/>
    <lineage>
        <taxon>Eukaryota</taxon>
        <taxon>Fungi</taxon>
        <taxon>Dikarya</taxon>
        <taxon>Ascomycota</taxon>
        <taxon>Saccharomycotina</taxon>
        <taxon>Pichiomycetes</taxon>
        <taxon>Debaryomycetaceae</taxon>
        <taxon>Suhomyces</taxon>
    </lineage>
</organism>
<keyword evidence="10" id="KW-0325">Glycoprotein</keyword>
<keyword evidence="8" id="KW-1133">Transmembrane helix</keyword>
<evidence type="ECO:0000256" key="7">
    <source>
        <dbReference type="ARBA" id="ARBA00022824"/>
    </source>
</evidence>
<dbReference type="GO" id="GO:0005789">
    <property type="term" value="C:endoplasmic reticulum membrane"/>
    <property type="evidence" value="ECO:0007669"/>
    <property type="project" value="UniProtKB-SubCell"/>
</dbReference>
<comment type="function">
    <text evidence="1 13">Required for nuclear membrane fusion during karyogamy.</text>
</comment>
<dbReference type="Proteomes" id="UP000094285">
    <property type="component" value="Unassembled WGS sequence"/>
</dbReference>
<feature type="non-terminal residue" evidence="14">
    <location>
        <position position="128"/>
    </location>
</feature>
<evidence type="ECO:0000313" key="15">
    <source>
        <dbReference type="Proteomes" id="UP000094285"/>
    </source>
</evidence>
<evidence type="ECO:0000256" key="9">
    <source>
        <dbReference type="ARBA" id="ARBA00023136"/>
    </source>
</evidence>